<accession>A0A0F9EEJ5</accession>
<sequence length="227" mass="26556">GLSFDFAPFLHCCAGEEGMGQVQTGLLGILPLAVLIILARVFGQPSVEGDLVGMSYAKYFLGMKFPLFDSDVVFVFVVGYALVLFFSSSYAEYSFERLWKPMLVVLLLYFATSHFHVHYFMWLIPFLTLQIVEDRRFIPLFAIQVFCFIVYTWQWDRHFLGYLFTPLHFPYFAADVVNLKIFIGQYFPFGDFLGIFRSIFSAVSFYMIYLVIRRFLQEEKRRRKVEG</sequence>
<feature type="transmembrane region" description="Helical" evidence="1">
    <location>
        <begin position="136"/>
        <end position="153"/>
    </location>
</feature>
<evidence type="ECO:0000313" key="2">
    <source>
        <dbReference type="EMBL" id="KKL28261.1"/>
    </source>
</evidence>
<feature type="transmembrane region" description="Helical" evidence="1">
    <location>
        <begin position="195"/>
        <end position="216"/>
    </location>
</feature>
<evidence type="ECO:0000256" key="1">
    <source>
        <dbReference type="SAM" id="Phobius"/>
    </source>
</evidence>
<keyword evidence="1" id="KW-0472">Membrane</keyword>
<feature type="transmembrane region" description="Helical" evidence="1">
    <location>
        <begin position="72"/>
        <end position="91"/>
    </location>
</feature>
<feature type="transmembrane region" description="Helical" evidence="1">
    <location>
        <begin position="103"/>
        <end position="124"/>
    </location>
</feature>
<dbReference type="AlphaFoldDB" id="A0A0F9EEJ5"/>
<gene>
    <name evidence="2" type="ORF">LCGC14_2376890</name>
</gene>
<protein>
    <submittedName>
        <fullName evidence="2">Uncharacterized protein</fullName>
    </submittedName>
</protein>
<keyword evidence="1" id="KW-0812">Transmembrane</keyword>
<proteinExistence type="predicted"/>
<keyword evidence="1" id="KW-1133">Transmembrane helix</keyword>
<dbReference type="EMBL" id="LAZR01035161">
    <property type="protein sequence ID" value="KKL28261.1"/>
    <property type="molecule type" value="Genomic_DNA"/>
</dbReference>
<feature type="non-terminal residue" evidence="2">
    <location>
        <position position="1"/>
    </location>
</feature>
<organism evidence="2">
    <name type="scientific">marine sediment metagenome</name>
    <dbReference type="NCBI Taxonomy" id="412755"/>
    <lineage>
        <taxon>unclassified sequences</taxon>
        <taxon>metagenomes</taxon>
        <taxon>ecological metagenomes</taxon>
    </lineage>
</organism>
<feature type="transmembrane region" description="Helical" evidence="1">
    <location>
        <begin position="25"/>
        <end position="43"/>
    </location>
</feature>
<comment type="caution">
    <text evidence="2">The sequence shown here is derived from an EMBL/GenBank/DDBJ whole genome shotgun (WGS) entry which is preliminary data.</text>
</comment>
<name>A0A0F9EEJ5_9ZZZZ</name>
<reference evidence="2" key="1">
    <citation type="journal article" date="2015" name="Nature">
        <title>Complex archaea that bridge the gap between prokaryotes and eukaryotes.</title>
        <authorList>
            <person name="Spang A."/>
            <person name="Saw J.H."/>
            <person name="Jorgensen S.L."/>
            <person name="Zaremba-Niedzwiedzka K."/>
            <person name="Martijn J."/>
            <person name="Lind A.E."/>
            <person name="van Eijk R."/>
            <person name="Schleper C."/>
            <person name="Guy L."/>
            <person name="Ettema T.J."/>
        </authorList>
    </citation>
    <scope>NUCLEOTIDE SEQUENCE</scope>
</reference>